<reference evidence="1" key="1">
    <citation type="submission" date="2017-07" db="EMBL/GenBank/DDBJ databases">
        <authorList>
            <person name="Mikheyev A."/>
            <person name="Grau M."/>
        </authorList>
    </citation>
    <scope>NUCLEOTIDE SEQUENCE</scope>
    <source>
        <tissue evidence="1">Venom_gland</tissue>
    </source>
</reference>
<proteinExistence type="predicted"/>
<dbReference type="EMBL" id="IACM01130065">
    <property type="protein sequence ID" value="LAB37236.1"/>
    <property type="molecule type" value="Transcribed_RNA"/>
</dbReference>
<dbReference type="AlphaFoldDB" id="A0A2D4MUZ2"/>
<dbReference type="EMBL" id="IACM01130062">
    <property type="protein sequence ID" value="LAB37229.1"/>
    <property type="molecule type" value="Transcribed_RNA"/>
</dbReference>
<organism evidence="1">
    <name type="scientific">Micrurus spixii</name>
    <name type="common">Amazon coral snake</name>
    <dbReference type="NCBI Taxonomy" id="129469"/>
    <lineage>
        <taxon>Eukaryota</taxon>
        <taxon>Metazoa</taxon>
        <taxon>Chordata</taxon>
        <taxon>Craniata</taxon>
        <taxon>Vertebrata</taxon>
        <taxon>Euteleostomi</taxon>
        <taxon>Lepidosauria</taxon>
        <taxon>Squamata</taxon>
        <taxon>Bifurcata</taxon>
        <taxon>Unidentata</taxon>
        <taxon>Episquamata</taxon>
        <taxon>Toxicofera</taxon>
        <taxon>Serpentes</taxon>
        <taxon>Colubroidea</taxon>
        <taxon>Elapidae</taxon>
        <taxon>Elapinae</taxon>
        <taxon>Micrurus</taxon>
    </lineage>
</organism>
<reference evidence="1" key="2">
    <citation type="submission" date="2017-11" db="EMBL/GenBank/DDBJ databases">
        <title>Coralsnake Venomics: Analyses of Venom Gland Transcriptomes and Proteomes of Six Brazilian Taxa.</title>
        <authorList>
            <person name="Aird S.D."/>
            <person name="Jorge da Silva N."/>
            <person name="Qiu L."/>
            <person name="Villar-Briones A."/>
            <person name="Aparecida-Saddi V."/>
            <person name="Campos-Telles M.P."/>
            <person name="Grau M."/>
            <person name="Mikheyev A.S."/>
        </authorList>
    </citation>
    <scope>NUCLEOTIDE SEQUENCE</scope>
    <source>
        <tissue evidence="1">Venom_gland</tissue>
    </source>
</reference>
<dbReference type="EMBL" id="IACM01130063">
    <property type="protein sequence ID" value="LAB37232.1"/>
    <property type="molecule type" value="Transcribed_RNA"/>
</dbReference>
<accession>A0A2D4MUZ2</accession>
<protein>
    <submittedName>
        <fullName evidence="1">Uncharacterized protein</fullName>
    </submittedName>
</protein>
<sequence>MSPPTLLFCFQQSFSMLPNDLGCPLRSFFSKVASQAEAQGETMEAPPSFLLAFVHFQKDKRAEAVQWLNQPPKTRHLVPSSLPTILAYLPRAQGIINITRGVSIVIFQIISLEMFYTS</sequence>
<evidence type="ECO:0000313" key="1">
    <source>
        <dbReference type="EMBL" id="LAB37232.1"/>
    </source>
</evidence>
<name>A0A2D4MUZ2_9SAUR</name>